<dbReference type="PRINTS" id="PR00228">
    <property type="entry name" value="GEMCOATCLVL1"/>
</dbReference>
<evidence type="ECO:0000313" key="16">
    <source>
        <dbReference type="Proteomes" id="UP000273407"/>
    </source>
</evidence>
<keyword evidence="3" id="KW-1048">Host nucleus</keyword>
<evidence type="ECO:0000256" key="10">
    <source>
        <dbReference type="ARBA" id="ARBA00022759"/>
    </source>
</evidence>
<dbReference type="SUPFAM" id="SSF55464">
    <property type="entry name" value="Origin of replication-binding domain, RBD-like"/>
    <property type="match status" value="1"/>
</dbReference>
<organism evidence="15 16">
    <name type="scientific">Faeces associated gemycircularvirus 20</name>
    <dbReference type="NCBI Taxonomy" id="1843740"/>
    <lineage>
        <taxon>Viruses</taxon>
        <taxon>Monodnaviria</taxon>
        <taxon>Shotokuvirae</taxon>
        <taxon>Cressdnaviricota</taxon>
        <taxon>Repensiviricetes</taxon>
        <taxon>Geplafuvirales</taxon>
        <taxon>Genomoviridae</taxon>
        <taxon>Gemycircularvirus</taxon>
        <taxon>Gemycircularvirus chicas1</taxon>
    </lineage>
</organism>
<dbReference type="Proteomes" id="UP000273407">
    <property type="component" value="Segment"/>
</dbReference>
<dbReference type="OrthoDB" id="9195at10239"/>
<keyword evidence="9" id="KW-0547">Nucleotide-binding</keyword>
<name>A0A161J5N8_9VIRU</name>
<protein>
    <recommendedName>
        <fullName evidence="2">Replication-associated protein</fullName>
    </recommendedName>
</protein>
<dbReference type="GO" id="GO:0042025">
    <property type="term" value="C:host cell nucleus"/>
    <property type="evidence" value="ECO:0007669"/>
    <property type="project" value="UniProtKB-SubCell"/>
</dbReference>
<dbReference type="Pfam" id="PF08283">
    <property type="entry name" value="Gemini_AL1_M"/>
    <property type="match status" value="1"/>
</dbReference>
<evidence type="ECO:0000256" key="4">
    <source>
        <dbReference type="ARBA" id="ARBA00022679"/>
    </source>
</evidence>
<proteinExistence type="predicted"/>
<keyword evidence="12" id="KW-0190">Covalent protein-DNA linkage</keyword>
<keyword evidence="4" id="KW-0808">Transferase</keyword>
<keyword evidence="5" id="KW-0548">Nucleotidyltransferase</keyword>
<dbReference type="GeneID" id="27815479"/>
<dbReference type="EMBL" id="KT862246">
    <property type="protein sequence ID" value="ANC51589.1"/>
    <property type="molecule type" value="Genomic_DNA"/>
</dbReference>
<keyword evidence="7" id="KW-0540">Nuclease</keyword>
<sequence length="327" mass="36795">MSAFQVNSRYVLLTYAQCGDLDPWAVNDLLSTLGAECIIGRERHEDGGIHLHAFVDFNRKFRTRRSDIFDVDGHHPNISQSRGTPEKGYDYAIKDGDVVAGGLGRPEGKSGGGDGSTHAKWTAITQAENREQFWELCHELDPKAAATSFTQLSKYADWRFAPDPPVYEHPIGISFTDGDLDGRREWLDQAGIGGGERRGRCKSLCLFGRSRTGKTLWARSLGQHIYCVGLVSGDECMKAPDVDYAIFDDIRGGMKFFPSFKEWLGAQAWVTVKRLYREPALVQWGKPSIWLANSDPRNDMSQDDVQWMEDNCIFVECNETIFRANIE</sequence>
<evidence type="ECO:0000256" key="5">
    <source>
        <dbReference type="ARBA" id="ARBA00022695"/>
    </source>
</evidence>
<feature type="domain" description="CRESS-DNA virus Rep endonuclease" evidence="14">
    <location>
        <begin position="5"/>
        <end position="106"/>
    </location>
</feature>
<evidence type="ECO:0000256" key="11">
    <source>
        <dbReference type="ARBA" id="ARBA00022801"/>
    </source>
</evidence>
<evidence type="ECO:0000256" key="1">
    <source>
        <dbReference type="ARBA" id="ARBA00004147"/>
    </source>
</evidence>
<dbReference type="Gene3D" id="3.40.1310.20">
    <property type="match status" value="1"/>
</dbReference>
<dbReference type="Gene3D" id="3.40.50.300">
    <property type="entry name" value="P-loop containing nucleotide triphosphate hydrolases"/>
    <property type="match status" value="1"/>
</dbReference>
<keyword evidence="6" id="KW-0235">DNA replication</keyword>
<dbReference type="GO" id="GO:0016779">
    <property type="term" value="F:nucleotidyltransferase activity"/>
    <property type="evidence" value="ECO:0007669"/>
    <property type="project" value="UniProtKB-KW"/>
</dbReference>
<accession>A0A161J5N8</accession>
<evidence type="ECO:0000256" key="8">
    <source>
        <dbReference type="ARBA" id="ARBA00022723"/>
    </source>
</evidence>
<comment type="subcellular location">
    <subcellularLocation>
        <location evidence="1">Host nucleus</location>
    </subcellularLocation>
</comment>
<evidence type="ECO:0000256" key="13">
    <source>
        <dbReference type="ARBA" id="ARBA00023125"/>
    </source>
</evidence>
<dbReference type="KEGG" id="vg:27815479"/>
<dbReference type="InterPro" id="IPR001301">
    <property type="entry name" value="Gemini_AL1_CLV"/>
</dbReference>
<dbReference type="GO" id="GO:0016888">
    <property type="term" value="F:DNA endonuclease activity, producing 5'-phosphomonoesters"/>
    <property type="evidence" value="ECO:0007669"/>
    <property type="project" value="InterPro"/>
</dbReference>
<reference evidence="15 16" key="1">
    <citation type="journal article" date="2016" name="Infect. Genet. Evol.">
        <title>Circular replication-associated protein encoding DNA viruses identified in the faecal matter of various animals in New Zealand.</title>
        <authorList>
            <person name="Steel O."/>
            <person name="Kraberger S."/>
            <person name="Sikorski A."/>
            <person name="Young L.M."/>
            <person name="Catchpole R.J."/>
            <person name="Stevens A.J."/>
            <person name="Ladley J.J."/>
            <person name="Coray D.S."/>
            <person name="Stainton D."/>
            <person name="Dayaram A."/>
            <person name="Julian L."/>
            <person name="van Bysterveldt K."/>
            <person name="Varsani A."/>
        </authorList>
    </citation>
    <scope>NUCLEOTIDE SEQUENCE [LARGE SCALE GENOMIC DNA]</scope>
</reference>
<dbReference type="GO" id="GO:0005198">
    <property type="term" value="F:structural molecule activity"/>
    <property type="evidence" value="ECO:0007669"/>
    <property type="project" value="InterPro"/>
</dbReference>
<dbReference type="GO" id="GO:0003677">
    <property type="term" value="F:DNA binding"/>
    <property type="evidence" value="ECO:0007669"/>
    <property type="project" value="UniProtKB-KW"/>
</dbReference>
<evidence type="ECO:0000256" key="7">
    <source>
        <dbReference type="ARBA" id="ARBA00022722"/>
    </source>
</evidence>
<keyword evidence="11" id="KW-0378">Hydrolase</keyword>
<dbReference type="PROSITE" id="PS52020">
    <property type="entry name" value="CRESS_DNA_REP"/>
    <property type="match status" value="1"/>
</dbReference>
<dbReference type="RefSeq" id="YP_009252353.1">
    <property type="nucleotide sequence ID" value="NC_030141.1"/>
</dbReference>
<dbReference type="GO" id="GO:0046872">
    <property type="term" value="F:metal ion binding"/>
    <property type="evidence" value="ECO:0007669"/>
    <property type="project" value="UniProtKB-KW"/>
</dbReference>
<evidence type="ECO:0000259" key="14">
    <source>
        <dbReference type="PROSITE" id="PS52020"/>
    </source>
</evidence>
<evidence type="ECO:0000256" key="12">
    <source>
        <dbReference type="ARBA" id="ARBA00023124"/>
    </source>
</evidence>
<evidence type="ECO:0000313" key="15">
    <source>
        <dbReference type="EMBL" id="ANC51589.1"/>
    </source>
</evidence>
<dbReference type="Pfam" id="PF00799">
    <property type="entry name" value="Gemini_AL1"/>
    <property type="match status" value="1"/>
</dbReference>
<evidence type="ECO:0000256" key="6">
    <source>
        <dbReference type="ARBA" id="ARBA00022705"/>
    </source>
</evidence>
<evidence type="ECO:0000256" key="2">
    <source>
        <dbReference type="ARBA" id="ARBA00014531"/>
    </source>
</evidence>
<dbReference type="InterPro" id="IPR049912">
    <property type="entry name" value="CRESS_DNA_REP"/>
</dbReference>
<evidence type="ECO:0000256" key="9">
    <source>
        <dbReference type="ARBA" id="ARBA00022741"/>
    </source>
</evidence>
<dbReference type="GO" id="GO:0000166">
    <property type="term" value="F:nucleotide binding"/>
    <property type="evidence" value="ECO:0007669"/>
    <property type="project" value="UniProtKB-KW"/>
</dbReference>
<keyword evidence="8" id="KW-0479">Metal-binding</keyword>
<dbReference type="InterPro" id="IPR022692">
    <property type="entry name" value="Gemini_AL1_REP_central"/>
</dbReference>
<dbReference type="GO" id="GO:0006260">
    <property type="term" value="P:DNA replication"/>
    <property type="evidence" value="ECO:0007669"/>
    <property type="project" value="UniProtKB-KW"/>
</dbReference>
<evidence type="ECO:0000256" key="3">
    <source>
        <dbReference type="ARBA" id="ARBA00022562"/>
    </source>
</evidence>
<keyword evidence="13" id="KW-0238">DNA-binding</keyword>
<keyword evidence="10" id="KW-0255">Endonuclease</keyword>
<dbReference type="InterPro" id="IPR027417">
    <property type="entry name" value="P-loop_NTPase"/>
</dbReference>